<sequence length="728" mass="84451">MKKITFIAISFLVLVACRPTGKGGSEMPVKDEPYLTSVPVKFSISPKWTGTGLKRVVVNGDNSLFVLTDKGVFRDFPGEVISKDLMYSSLADKIPVDITVQEETGYLYYLYGDRYLTNMHAGKICGKFPENLYSRFAVNRIGEVLLLGDGACALYRGSDKLTEIELPDDSFIDLLVGEGRFYLLSPTTVYRLDDHQWNPVHRGEGITAMAVAGERIIVGTTDGFYEIDDKGMVVLQRNNRLPVPEINKVISDSGRHWFATHGGAYYKEGETIRYFSAERWLDQDSVIDMALDRSGNAYLLTPTGVNKILFKRETLAEKADFLQEKLRKYHLRFGFSAEARLLDPEDPTTIRLEDSDNDGLWTSFYLGSQAFRYAVTKEESARQYVWESFEPYERLLVIHPITGFSGRTFERTGYIAGDTVPWRPAIDPDWWWKGTTSTDEFVGYIFVASVIDQFVAETPEEKRRVADYIDAIMTHIISNDYYFLDYDGKPTLWGRWNPDYVNSFAETQFDRRLNSTLTIAGLQLAYKLTRKEIYKREAFRMMEEHGYLENMKIPMKNIRFTPGFQHQGITMGQDWNHSDDEMAFLTYWVLYHYAFDDTLREEYAEMINDHWEIEKPERNALWNLLTYGTSGEIDLESVIWYLREFPADTRRYKVRNSHRRDLDFLPKDSVENFREQSTRKLLPKSERPMNRHNANEFQLDSDRASNRILAGDEYLLPYWMARYLGVVE</sequence>
<reference evidence="1 2" key="1">
    <citation type="submission" date="2016-08" db="EMBL/GenBank/DDBJ databases">
        <authorList>
            <person name="Seilhamer J.J."/>
        </authorList>
    </citation>
    <scope>NUCLEOTIDE SEQUENCE [LARGE SCALE GENOMIC DNA]</scope>
    <source>
        <strain evidence="1">ING2-E5A</strain>
    </source>
</reference>
<dbReference type="AlphaFoldDB" id="A0A1G4G4F1"/>
<evidence type="ECO:0000313" key="1">
    <source>
        <dbReference type="EMBL" id="SCM55709.1"/>
    </source>
</evidence>
<keyword evidence="2" id="KW-1185">Reference proteome</keyword>
<dbReference type="KEGG" id="pmuc:ING2E5A_0526"/>
<proteinExistence type="predicted"/>
<dbReference type="Proteomes" id="UP000178485">
    <property type="component" value="Chromosome i"/>
</dbReference>
<dbReference type="InterPro" id="IPR015943">
    <property type="entry name" value="WD40/YVTN_repeat-like_dom_sf"/>
</dbReference>
<dbReference type="EMBL" id="LT608328">
    <property type="protein sequence ID" value="SCM55709.1"/>
    <property type="molecule type" value="Genomic_DNA"/>
</dbReference>
<dbReference type="Gene3D" id="2.130.10.10">
    <property type="entry name" value="YVTN repeat-like/Quinoprotein amine dehydrogenase"/>
    <property type="match status" value="1"/>
</dbReference>
<organism evidence="1 2">
    <name type="scientific">Petrimonas mucosa</name>
    <dbReference type="NCBI Taxonomy" id="1642646"/>
    <lineage>
        <taxon>Bacteria</taxon>
        <taxon>Pseudomonadati</taxon>
        <taxon>Bacteroidota</taxon>
        <taxon>Bacteroidia</taxon>
        <taxon>Bacteroidales</taxon>
        <taxon>Dysgonomonadaceae</taxon>
        <taxon>Petrimonas</taxon>
    </lineage>
</organism>
<dbReference type="PROSITE" id="PS51257">
    <property type="entry name" value="PROKAR_LIPOPROTEIN"/>
    <property type="match status" value="1"/>
</dbReference>
<accession>A0A1G4G4F1</accession>
<evidence type="ECO:0008006" key="3">
    <source>
        <dbReference type="Google" id="ProtNLM"/>
    </source>
</evidence>
<dbReference type="RefSeq" id="WP_071136057.1">
    <property type="nucleotide sequence ID" value="NZ_LT608328.1"/>
</dbReference>
<gene>
    <name evidence="1" type="ORF">ING2E5A_0526</name>
</gene>
<dbReference type="STRING" id="1642646.ING2E5A_0526"/>
<name>A0A1G4G4F1_9BACT</name>
<evidence type="ECO:0000313" key="2">
    <source>
        <dbReference type="Proteomes" id="UP000178485"/>
    </source>
</evidence>
<protein>
    <recommendedName>
        <fullName evidence="3">Lipoprotein</fullName>
    </recommendedName>
</protein>